<evidence type="ECO:0000313" key="1">
    <source>
        <dbReference type="EMBL" id="JAP10042.1"/>
    </source>
</evidence>
<accession>A0A0V0GQ55</accession>
<dbReference type="EMBL" id="GEDG01033849">
    <property type="protein sequence ID" value="JAP10042.1"/>
    <property type="molecule type" value="Transcribed_RNA"/>
</dbReference>
<name>A0A0V0GQ55_SOLCH</name>
<dbReference type="AlphaFoldDB" id="A0A0V0GQ55"/>
<reference evidence="1" key="1">
    <citation type="submission" date="2015-12" db="EMBL/GenBank/DDBJ databases">
        <title>Gene expression during late stages of embryo sac development: a critical building block for successful pollen-pistil interactions.</title>
        <authorList>
            <person name="Liu Y."/>
            <person name="Joly V."/>
            <person name="Sabar M."/>
            <person name="Matton D.P."/>
        </authorList>
    </citation>
    <scope>NUCLEOTIDE SEQUENCE</scope>
</reference>
<protein>
    <submittedName>
        <fullName evidence="1">Putative ovule protein</fullName>
    </submittedName>
</protein>
<organism evidence="1">
    <name type="scientific">Solanum chacoense</name>
    <name type="common">Chaco potato</name>
    <dbReference type="NCBI Taxonomy" id="4108"/>
    <lineage>
        <taxon>Eukaryota</taxon>
        <taxon>Viridiplantae</taxon>
        <taxon>Streptophyta</taxon>
        <taxon>Embryophyta</taxon>
        <taxon>Tracheophyta</taxon>
        <taxon>Spermatophyta</taxon>
        <taxon>Magnoliopsida</taxon>
        <taxon>eudicotyledons</taxon>
        <taxon>Gunneridae</taxon>
        <taxon>Pentapetalae</taxon>
        <taxon>asterids</taxon>
        <taxon>lamiids</taxon>
        <taxon>Solanales</taxon>
        <taxon>Solanaceae</taxon>
        <taxon>Solanoideae</taxon>
        <taxon>Solaneae</taxon>
        <taxon>Solanum</taxon>
    </lineage>
</organism>
<proteinExistence type="predicted"/>
<feature type="non-terminal residue" evidence="1">
    <location>
        <position position="1"/>
    </location>
</feature>
<sequence length="61" mass="7236">LLISVKTFYWNCLQHYGCAEEAYKKCKEPIRQMISCISWTKESLHQKANKGMVLFLRLKLN</sequence>